<reference evidence="2 3" key="1">
    <citation type="submission" date="2019-06" db="EMBL/GenBank/DDBJ databases">
        <title>Genomic Encyclopedia of Archaeal and Bacterial Type Strains, Phase II (KMG-II): from individual species to whole genera.</title>
        <authorList>
            <person name="Goeker M."/>
        </authorList>
    </citation>
    <scope>NUCLEOTIDE SEQUENCE [LARGE SCALE GENOMIC DNA]</scope>
    <source>
        <strain evidence="2 3">DSM 18423</strain>
    </source>
</reference>
<dbReference type="Proteomes" id="UP000320582">
    <property type="component" value="Unassembled WGS sequence"/>
</dbReference>
<feature type="region of interest" description="Disordered" evidence="1">
    <location>
        <begin position="261"/>
        <end position="280"/>
    </location>
</feature>
<organism evidence="2 3">
    <name type="scientific">Roseinatronobacter monicus</name>
    <dbReference type="NCBI Taxonomy" id="393481"/>
    <lineage>
        <taxon>Bacteria</taxon>
        <taxon>Pseudomonadati</taxon>
        <taxon>Pseudomonadota</taxon>
        <taxon>Alphaproteobacteria</taxon>
        <taxon>Rhodobacterales</taxon>
        <taxon>Paracoccaceae</taxon>
        <taxon>Roseinatronobacter</taxon>
    </lineage>
</organism>
<gene>
    <name evidence="2" type="ORF">BD293_0145</name>
</gene>
<dbReference type="EMBL" id="VFPT01000001">
    <property type="protein sequence ID" value="TQM91581.1"/>
    <property type="molecule type" value="Genomic_DNA"/>
</dbReference>
<dbReference type="Pfam" id="PF07277">
    <property type="entry name" value="SapC"/>
    <property type="match status" value="1"/>
</dbReference>
<dbReference type="InterPro" id="IPR010836">
    <property type="entry name" value="SapC"/>
</dbReference>
<dbReference type="AlphaFoldDB" id="A0A543K931"/>
<accession>A0A543K931</accession>
<sequence>MSAGPNLIPVSPERHGTRRWRRFSTYAFVQAHPVVPIVLGEHEQIAACLPLLFTASATGPLPVALTRLGKQTALVAQNGVWRGSYVPSILRVHPFHARATQGEQFAFMVDEDSGLVTDDPQDVAFFTPDGALSPELAHVVDFFRNRVHAEAQTRSAMAAITRAGLLTPFAPPEGMEVPSTALMQVDAGALADLGRVALADLHRAGALALVYSALVAQHHLSFLAHAEALPLRAPPKAAASPTADSELSGFFDALASAHAQEPALADWVTPAPRKPSDTNH</sequence>
<dbReference type="RefSeq" id="WP_170207021.1">
    <property type="nucleotide sequence ID" value="NZ_VFPT01000001.1"/>
</dbReference>
<name>A0A543K931_9RHOB</name>
<evidence type="ECO:0000313" key="3">
    <source>
        <dbReference type="Proteomes" id="UP000320582"/>
    </source>
</evidence>
<evidence type="ECO:0000256" key="1">
    <source>
        <dbReference type="SAM" id="MobiDB-lite"/>
    </source>
</evidence>
<comment type="caution">
    <text evidence="2">The sequence shown here is derived from an EMBL/GenBank/DDBJ whole genome shotgun (WGS) entry which is preliminary data.</text>
</comment>
<proteinExistence type="predicted"/>
<evidence type="ECO:0000313" key="2">
    <source>
        <dbReference type="EMBL" id="TQM91581.1"/>
    </source>
</evidence>
<keyword evidence="3" id="KW-1185">Reference proteome</keyword>
<protein>
    <submittedName>
        <fullName evidence="2">SapC protein</fullName>
    </submittedName>
</protein>